<dbReference type="EMBL" id="AP023094">
    <property type="protein sequence ID" value="BCE48424.1"/>
    <property type="molecule type" value="Genomic_DNA"/>
</dbReference>
<reference evidence="2" key="3">
    <citation type="submission" date="2020-05" db="EMBL/GenBank/DDBJ databases">
        <title>Complete genome sequence of Bradyrhizobium diazoefficiens XF4 isolated from soybean nodule.</title>
        <authorList>
            <person name="Noda R."/>
            <person name="Kakizaki K."/>
            <person name="Minamisawa K."/>
        </authorList>
    </citation>
    <scope>NUCLEOTIDE SEQUENCE</scope>
    <source>
        <strain evidence="2">XF4</strain>
    </source>
</reference>
<accession>A0A810CX56</accession>
<evidence type="ECO:0000313" key="1">
    <source>
        <dbReference type="EMBL" id="BCE22159.1"/>
    </source>
</evidence>
<reference evidence="1" key="1">
    <citation type="submission" date="2020-05" db="EMBL/GenBank/DDBJ databases">
        <title>Complete genome sequence of Bradyrhizobium diazoefficiens XF1 isolated from soybean nodule.</title>
        <authorList>
            <person name="Noda R."/>
            <person name="Kakizaki K."/>
            <person name="Minamisawa K."/>
        </authorList>
    </citation>
    <scope>NUCLEOTIDE SEQUENCE</scope>
    <source>
        <strain evidence="1">XF1</strain>
    </source>
</reference>
<reference evidence="3" key="2">
    <citation type="submission" date="2020-05" db="EMBL/GenBank/DDBJ databases">
        <title>Complete genome sequence of Bradyrhizobium diazoefficiens XF10 isolated from soybean nodule.</title>
        <authorList>
            <person name="Noda R."/>
            <person name="Kakizaki K."/>
            <person name="Minamisawa K."/>
        </authorList>
    </citation>
    <scope>NUCLEOTIDE SEQUENCE</scope>
    <source>
        <strain evidence="3">XF10</strain>
    </source>
</reference>
<dbReference type="AlphaFoldDB" id="A0A810CX56"/>
<dbReference type="EMBL" id="AP023099">
    <property type="protein sequence ID" value="BCE91940.1"/>
    <property type="molecule type" value="Genomic_DNA"/>
</dbReference>
<sequence>MPAKKKTAEKSAAVITVKDAPEMTKRGRRQVAEWMRKQADFLEFEGKAFSKRFTARYLYR</sequence>
<proteinExistence type="predicted"/>
<dbReference type="EMBL" id="AP023091">
    <property type="protein sequence ID" value="BCE22159.1"/>
    <property type="molecule type" value="Genomic_DNA"/>
</dbReference>
<organism evidence="3">
    <name type="scientific">Bradyrhizobium diazoefficiens</name>
    <dbReference type="NCBI Taxonomy" id="1355477"/>
    <lineage>
        <taxon>Bacteria</taxon>
        <taxon>Pseudomonadati</taxon>
        <taxon>Pseudomonadota</taxon>
        <taxon>Alphaproteobacteria</taxon>
        <taxon>Hyphomicrobiales</taxon>
        <taxon>Nitrobacteraceae</taxon>
        <taxon>Bradyrhizobium</taxon>
    </lineage>
</organism>
<evidence type="ECO:0000313" key="2">
    <source>
        <dbReference type="EMBL" id="BCE48424.1"/>
    </source>
</evidence>
<gene>
    <name evidence="3" type="ORF">XF10B_47380</name>
    <name evidence="1" type="ORF">XF1B_48400</name>
    <name evidence="2" type="ORF">XF4B_47730</name>
</gene>
<name>A0A810CX56_9BRAD</name>
<protein>
    <submittedName>
        <fullName evidence="3">Uncharacterized protein</fullName>
    </submittedName>
</protein>
<evidence type="ECO:0000313" key="3">
    <source>
        <dbReference type="EMBL" id="BCE91940.1"/>
    </source>
</evidence>